<dbReference type="Proteomes" id="UP000215914">
    <property type="component" value="Chromosome 10"/>
</dbReference>
<keyword evidence="1" id="KW-0472">Membrane</keyword>
<accession>A0A251TIU4</accession>
<gene>
    <name evidence="3" type="ORF">HannXRQ_Chr10g0290571</name>
    <name evidence="2" type="ORF">HanXRQr2_Chr10g0442581</name>
</gene>
<protein>
    <submittedName>
        <fullName evidence="3">Uncharacterized protein</fullName>
    </submittedName>
</protein>
<keyword evidence="1" id="KW-1133">Transmembrane helix</keyword>
<evidence type="ECO:0000313" key="2">
    <source>
        <dbReference type="EMBL" id="KAF5786577.1"/>
    </source>
</evidence>
<dbReference type="EMBL" id="MNCJ02000325">
    <property type="protein sequence ID" value="KAF5786577.1"/>
    <property type="molecule type" value="Genomic_DNA"/>
</dbReference>
<organism evidence="3 4">
    <name type="scientific">Helianthus annuus</name>
    <name type="common">Common sunflower</name>
    <dbReference type="NCBI Taxonomy" id="4232"/>
    <lineage>
        <taxon>Eukaryota</taxon>
        <taxon>Viridiplantae</taxon>
        <taxon>Streptophyta</taxon>
        <taxon>Embryophyta</taxon>
        <taxon>Tracheophyta</taxon>
        <taxon>Spermatophyta</taxon>
        <taxon>Magnoliopsida</taxon>
        <taxon>eudicotyledons</taxon>
        <taxon>Gunneridae</taxon>
        <taxon>Pentapetalae</taxon>
        <taxon>asterids</taxon>
        <taxon>campanulids</taxon>
        <taxon>Asterales</taxon>
        <taxon>Asteraceae</taxon>
        <taxon>Asteroideae</taxon>
        <taxon>Heliantheae alliance</taxon>
        <taxon>Heliantheae</taxon>
        <taxon>Helianthus</taxon>
    </lineage>
</organism>
<reference evidence="2 4" key="1">
    <citation type="journal article" date="2017" name="Nature">
        <title>The sunflower genome provides insights into oil metabolism, flowering and Asterid evolution.</title>
        <authorList>
            <person name="Badouin H."/>
            <person name="Gouzy J."/>
            <person name="Grassa C.J."/>
            <person name="Murat F."/>
            <person name="Staton S.E."/>
            <person name="Cottret L."/>
            <person name="Lelandais-Briere C."/>
            <person name="Owens G.L."/>
            <person name="Carrere S."/>
            <person name="Mayjonade B."/>
            <person name="Legrand L."/>
            <person name="Gill N."/>
            <person name="Kane N.C."/>
            <person name="Bowers J.E."/>
            <person name="Hubner S."/>
            <person name="Bellec A."/>
            <person name="Berard A."/>
            <person name="Berges H."/>
            <person name="Blanchet N."/>
            <person name="Boniface M.C."/>
            <person name="Brunel D."/>
            <person name="Catrice O."/>
            <person name="Chaidir N."/>
            <person name="Claudel C."/>
            <person name="Donnadieu C."/>
            <person name="Faraut T."/>
            <person name="Fievet G."/>
            <person name="Helmstetter N."/>
            <person name="King M."/>
            <person name="Knapp S.J."/>
            <person name="Lai Z."/>
            <person name="Le Paslier M.C."/>
            <person name="Lippi Y."/>
            <person name="Lorenzon L."/>
            <person name="Mandel J.R."/>
            <person name="Marage G."/>
            <person name="Marchand G."/>
            <person name="Marquand E."/>
            <person name="Bret-Mestries E."/>
            <person name="Morien E."/>
            <person name="Nambeesan S."/>
            <person name="Nguyen T."/>
            <person name="Pegot-Espagnet P."/>
            <person name="Pouilly N."/>
            <person name="Raftis F."/>
            <person name="Sallet E."/>
            <person name="Schiex T."/>
            <person name="Thomas J."/>
            <person name="Vandecasteele C."/>
            <person name="Vares D."/>
            <person name="Vear F."/>
            <person name="Vautrin S."/>
            <person name="Crespi M."/>
            <person name="Mangin B."/>
            <person name="Burke J.M."/>
            <person name="Salse J."/>
            <person name="Munos S."/>
            <person name="Vincourt P."/>
            <person name="Rieseberg L.H."/>
            <person name="Langlade N.B."/>
        </authorList>
    </citation>
    <scope>NUCLEOTIDE SEQUENCE [LARGE SCALE GENOMIC DNA]</scope>
    <source>
        <strain evidence="4">cv. SF193</strain>
        <tissue evidence="2">Leaves</tissue>
    </source>
</reference>
<reference evidence="3" key="2">
    <citation type="submission" date="2017-02" db="EMBL/GenBank/DDBJ databases">
        <title>Sunflower complete genome.</title>
        <authorList>
            <person name="Langlade N."/>
            <person name="Munos S."/>
        </authorList>
    </citation>
    <scope>NUCLEOTIDE SEQUENCE [LARGE SCALE GENOMIC DNA]</scope>
    <source>
        <tissue evidence="3">Leaves</tissue>
    </source>
</reference>
<dbReference type="Gramene" id="mRNA:HanXRQr2_Chr10g0442581">
    <property type="protein sequence ID" value="mRNA:HanXRQr2_Chr10g0442581"/>
    <property type="gene ID" value="HanXRQr2_Chr10g0442581"/>
</dbReference>
<dbReference type="EMBL" id="CM007899">
    <property type="protein sequence ID" value="OTG10699.1"/>
    <property type="molecule type" value="Genomic_DNA"/>
</dbReference>
<evidence type="ECO:0000313" key="4">
    <source>
        <dbReference type="Proteomes" id="UP000215914"/>
    </source>
</evidence>
<keyword evidence="4" id="KW-1185">Reference proteome</keyword>
<evidence type="ECO:0000256" key="1">
    <source>
        <dbReference type="SAM" id="Phobius"/>
    </source>
</evidence>
<dbReference type="AlphaFoldDB" id="A0A251TIU4"/>
<keyword evidence="1" id="KW-0812">Transmembrane</keyword>
<reference evidence="2" key="3">
    <citation type="submission" date="2020-06" db="EMBL/GenBank/DDBJ databases">
        <title>Helianthus annuus Genome sequencing and assembly Release 2.</title>
        <authorList>
            <person name="Gouzy J."/>
            <person name="Langlade N."/>
            <person name="Munos S."/>
        </authorList>
    </citation>
    <scope>NUCLEOTIDE SEQUENCE</scope>
    <source>
        <tissue evidence="2">Leaves</tissue>
    </source>
</reference>
<feature type="transmembrane region" description="Helical" evidence="1">
    <location>
        <begin position="90"/>
        <end position="112"/>
    </location>
</feature>
<dbReference type="InParanoid" id="A0A251TIU4"/>
<proteinExistence type="predicted"/>
<name>A0A251TIU4_HELAN</name>
<sequence length="155" mass="18127">MRRLYKNRILHLITHTFHHSRNTRLKEQVVLPEIDGSCIEARRQTNEEHAVAGEVENVGKPPLHSLFRFAGEPLELAGTKQTFRKFTTGILRFVTFRIIALAFVLLEFSIFTRALFRGILQTQPIYEERHRVIVNKVMMRLGKTMLLLLYAIKQE</sequence>
<evidence type="ECO:0000313" key="3">
    <source>
        <dbReference type="EMBL" id="OTG10699.1"/>
    </source>
</evidence>